<dbReference type="SUPFAM" id="SSF53756">
    <property type="entry name" value="UDP-Glycosyltransferase/glycogen phosphorylase"/>
    <property type="match status" value="1"/>
</dbReference>
<organism evidence="3 4">
    <name type="scientific">bacterium (Candidatus Blackallbacteria) CG17_big_fil_post_rev_8_21_14_2_50_48_46</name>
    <dbReference type="NCBI Taxonomy" id="2014261"/>
    <lineage>
        <taxon>Bacteria</taxon>
        <taxon>Candidatus Blackallbacteria</taxon>
    </lineage>
</organism>
<dbReference type="InterPro" id="IPR028098">
    <property type="entry name" value="Glyco_trans_4-like_N"/>
</dbReference>
<dbReference type="PANTHER" id="PTHR45947">
    <property type="entry name" value="SULFOQUINOVOSYL TRANSFERASE SQD2"/>
    <property type="match status" value="1"/>
</dbReference>
<dbReference type="InterPro" id="IPR050194">
    <property type="entry name" value="Glycosyltransferase_grp1"/>
</dbReference>
<dbReference type="Pfam" id="PF00534">
    <property type="entry name" value="Glycos_transf_1"/>
    <property type="match status" value="1"/>
</dbReference>
<evidence type="ECO:0000313" key="4">
    <source>
        <dbReference type="Proteomes" id="UP000231019"/>
    </source>
</evidence>
<comment type="caution">
    <text evidence="3">The sequence shown here is derived from an EMBL/GenBank/DDBJ whole genome shotgun (WGS) entry which is preliminary data.</text>
</comment>
<dbReference type="AlphaFoldDB" id="A0A2M7G4X9"/>
<feature type="domain" description="Glycosyl transferase family 1" evidence="1">
    <location>
        <begin position="216"/>
        <end position="369"/>
    </location>
</feature>
<dbReference type="EMBL" id="PFFQ01000031">
    <property type="protein sequence ID" value="PIW17009.1"/>
    <property type="molecule type" value="Genomic_DNA"/>
</dbReference>
<gene>
    <name evidence="3" type="ORF">COW36_10225</name>
</gene>
<feature type="domain" description="Glycosyltransferase subfamily 4-like N-terminal" evidence="2">
    <location>
        <begin position="107"/>
        <end position="213"/>
    </location>
</feature>
<evidence type="ECO:0000259" key="2">
    <source>
        <dbReference type="Pfam" id="PF13439"/>
    </source>
</evidence>
<dbReference type="Pfam" id="PF13439">
    <property type="entry name" value="Glyco_transf_4"/>
    <property type="match status" value="1"/>
</dbReference>
<dbReference type="InterPro" id="IPR001296">
    <property type="entry name" value="Glyco_trans_1"/>
</dbReference>
<sequence>MNILIIPSWYPYPQFPYSGIFVQQQASALAKNFPNDRFIISSHCPYEFLISPRNILNAIHKLNVFYSQKKTSPIITEKQNNFVEISTPSLTWSEHFLYGNLNGIRKAHLKNLNYIQQKFGTIDLIHAHVTWPAGHIGWYLAQLLEIPFIITEHMGPFPFPNKAFITNKGQLTPLLEKPLNQANSVVAVSESLAKRIRALGIKRVEVIPNIVDETLFIPKEKQPSDQFQFLCVAHLSPSKGIDDLLIALAKVITQAPHVRLQLIGGGMINQYKHKAESLKIDRFINFIGPLPHSETISFYQSTDAFVLPSYSETFGISYIEALACGKPIIATRCGGPEDIVTKTNGVLVDIGQPDQLAQAMLTMINQYKSYSSKQIRQDCLQRFSTSHIAQELMNLYLRLRR</sequence>
<dbReference type="Proteomes" id="UP000231019">
    <property type="component" value="Unassembled WGS sequence"/>
</dbReference>
<accession>A0A2M7G4X9</accession>
<dbReference type="PANTHER" id="PTHR45947:SF3">
    <property type="entry name" value="SULFOQUINOVOSYL TRANSFERASE SQD2"/>
    <property type="match status" value="1"/>
</dbReference>
<proteinExistence type="predicted"/>
<evidence type="ECO:0000259" key="1">
    <source>
        <dbReference type="Pfam" id="PF00534"/>
    </source>
</evidence>
<name>A0A2M7G4X9_9BACT</name>
<evidence type="ECO:0000313" key="3">
    <source>
        <dbReference type="EMBL" id="PIW17009.1"/>
    </source>
</evidence>
<dbReference type="GO" id="GO:0016758">
    <property type="term" value="F:hexosyltransferase activity"/>
    <property type="evidence" value="ECO:0007669"/>
    <property type="project" value="TreeGrafter"/>
</dbReference>
<dbReference type="Gene3D" id="3.40.50.2000">
    <property type="entry name" value="Glycogen Phosphorylase B"/>
    <property type="match status" value="2"/>
</dbReference>
<reference evidence="3 4" key="1">
    <citation type="submission" date="2017-09" db="EMBL/GenBank/DDBJ databases">
        <title>Depth-based differentiation of microbial function through sediment-hosted aquifers and enrichment of novel symbionts in the deep terrestrial subsurface.</title>
        <authorList>
            <person name="Probst A.J."/>
            <person name="Ladd B."/>
            <person name="Jarett J.K."/>
            <person name="Geller-Mcgrath D.E."/>
            <person name="Sieber C.M."/>
            <person name="Emerson J.B."/>
            <person name="Anantharaman K."/>
            <person name="Thomas B.C."/>
            <person name="Malmstrom R."/>
            <person name="Stieglmeier M."/>
            <person name="Klingl A."/>
            <person name="Woyke T."/>
            <person name="Ryan C.M."/>
            <person name="Banfield J.F."/>
        </authorList>
    </citation>
    <scope>NUCLEOTIDE SEQUENCE [LARGE SCALE GENOMIC DNA]</scope>
    <source>
        <strain evidence="3">CG17_big_fil_post_rev_8_21_14_2_50_48_46</strain>
    </source>
</reference>
<evidence type="ECO:0008006" key="5">
    <source>
        <dbReference type="Google" id="ProtNLM"/>
    </source>
</evidence>
<protein>
    <recommendedName>
        <fullName evidence="5">Glycosyltransferase family 4 protein</fullName>
    </recommendedName>
</protein>